<proteinExistence type="predicted"/>
<dbReference type="AlphaFoldDB" id="A0AAU7Y9A6"/>
<name>A0AAU7Y9A6_9PSED</name>
<gene>
    <name evidence="1" type="ORF">ABS648_07430</name>
</gene>
<protein>
    <submittedName>
        <fullName evidence="1">Uncharacterized protein</fullName>
    </submittedName>
</protein>
<accession>A0AAU7Y9A6</accession>
<organism evidence="1">
    <name type="scientific">Pseudomonas solani</name>
    <dbReference type="NCBI Taxonomy" id="2731552"/>
    <lineage>
        <taxon>Bacteria</taxon>
        <taxon>Pseudomonadati</taxon>
        <taxon>Pseudomonadota</taxon>
        <taxon>Gammaproteobacteria</taxon>
        <taxon>Pseudomonadales</taxon>
        <taxon>Pseudomonadaceae</taxon>
        <taxon>Pseudomonas</taxon>
    </lineage>
</organism>
<sequence>MSTDMQQQRLHDLLERLDSRLNAVHMIAAIIQDNAGRREGTPGPFLNEVREGALMDVMVDLCHSNQQDFWQLMKMGALPLWTN</sequence>
<dbReference type="EMBL" id="CP158373">
    <property type="protein sequence ID" value="XBY65587.1"/>
    <property type="molecule type" value="Genomic_DNA"/>
</dbReference>
<evidence type="ECO:0000313" key="1">
    <source>
        <dbReference type="EMBL" id="XBY65587.1"/>
    </source>
</evidence>
<dbReference type="RefSeq" id="WP_043242540.1">
    <property type="nucleotide sequence ID" value="NZ_CP158373.1"/>
</dbReference>
<reference evidence="1" key="1">
    <citation type="submission" date="2023-08" db="EMBL/GenBank/DDBJ databases">
        <title>Increased levels of nutrients transform a symbiont into a lethal pathobiont.</title>
        <authorList>
            <person name="Lachnit T."/>
            <person name="Ulrich L."/>
            <person name="Willmer F.M."/>
            <person name="Hasenbein T."/>
            <person name="Steiner L.X."/>
            <person name="Wolters M."/>
            <person name="Herbst E.M."/>
            <person name="Deines P."/>
        </authorList>
    </citation>
    <scope>NUCLEOTIDE SEQUENCE</scope>
    <source>
        <strain evidence="1">T3</strain>
    </source>
</reference>